<dbReference type="SMART" id="SM00822">
    <property type="entry name" value="PKS_KR"/>
    <property type="match status" value="1"/>
</dbReference>
<keyword evidence="1" id="KW-0596">Phosphopantetheine</keyword>
<evidence type="ECO:0000259" key="3">
    <source>
        <dbReference type="SMART" id="SM00822"/>
    </source>
</evidence>
<dbReference type="InterPro" id="IPR013968">
    <property type="entry name" value="PKS_KR"/>
</dbReference>
<dbReference type="InterPro" id="IPR036291">
    <property type="entry name" value="NAD(P)-bd_dom_sf"/>
</dbReference>
<proteinExistence type="predicted"/>
<dbReference type="GeneID" id="91567500"/>
<reference evidence="4 5" key="1">
    <citation type="submission" date="2021-03" db="EMBL/GenBank/DDBJ databases">
        <title>Sequencing the genomes of 1000 actinobacteria strains.</title>
        <authorList>
            <person name="Klenk H.-P."/>
        </authorList>
    </citation>
    <scope>NUCLEOTIDE SEQUENCE [LARGE SCALE GENOMIC DNA]</scope>
    <source>
        <strain evidence="4 5">DSM 41480</strain>
    </source>
</reference>
<dbReference type="Gene3D" id="3.40.50.720">
    <property type="entry name" value="NAD(P)-binding Rossmann-like Domain"/>
    <property type="match status" value="1"/>
</dbReference>
<dbReference type="PANTHER" id="PTHR43775:SF37">
    <property type="entry name" value="SI:DKEY-61P9.11"/>
    <property type="match status" value="1"/>
</dbReference>
<sequence length="418" mass="43390">MDRDSATAVRAFRPLPAPVSAPGADGFPPFRWSVLAAFPADSLAAALRHAHRPDGEPAIAVVLGATHRPDDDALLLEGAARATATGRRLVLLHRGAGGGSLLRAAALESPGLRVTVLQTAGPVDGTRIAHLVRTARPVDELHVAADGLVTRDDWRPVTLPVRPGPAAARPGGTVLVTGGLGGLGLRAAGVLSRVAGCRPVLLDVTAPAELNRRPAVLLERLRAAGTLVLTADLTDPRAVAAALERVPGPVRAVVHCAGLVAGGPVARTCPEDLARLRAAKVDGLRHVLDVLDPAELRQLVAFGSITARVPHRQMGGYGLANELLRHETLRRAAALPHCATVVAEWSVWSGAGQAHEMRAVDQARRMGMAPVALVPGMTALLCLLRWPPGPAHAASVILTGPGDRTFPPPADCARNSPT</sequence>
<gene>
    <name evidence="4" type="ORF">JO379_000623</name>
</gene>
<dbReference type="EMBL" id="JAGIOH010000001">
    <property type="protein sequence ID" value="MBP2401154.1"/>
    <property type="molecule type" value="Genomic_DNA"/>
</dbReference>
<comment type="caution">
    <text evidence="4">The sequence shown here is derived from an EMBL/GenBank/DDBJ whole genome shotgun (WGS) entry which is preliminary data.</text>
</comment>
<protein>
    <submittedName>
        <fullName evidence="4">NAD(P)-dependent dehydrogenase (Short-subunit alcohol dehydrogenase family)</fullName>
    </submittedName>
</protein>
<dbReference type="Pfam" id="PF08659">
    <property type="entry name" value="KR"/>
    <property type="match status" value="1"/>
</dbReference>
<evidence type="ECO:0000256" key="2">
    <source>
        <dbReference type="ARBA" id="ARBA00022553"/>
    </source>
</evidence>
<dbReference type="PANTHER" id="PTHR43775">
    <property type="entry name" value="FATTY ACID SYNTHASE"/>
    <property type="match status" value="1"/>
</dbReference>
<name>A0ABS4XXB1_9ACTN</name>
<dbReference type="InterPro" id="IPR057326">
    <property type="entry name" value="KR_dom"/>
</dbReference>
<keyword evidence="5" id="KW-1185">Reference proteome</keyword>
<organism evidence="4 5">
    <name type="scientific">Streptomyces syringium</name>
    <dbReference type="NCBI Taxonomy" id="76729"/>
    <lineage>
        <taxon>Bacteria</taxon>
        <taxon>Bacillati</taxon>
        <taxon>Actinomycetota</taxon>
        <taxon>Actinomycetes</taxon>
        <taxon>Kitasatosporales</taxon>
        <taxon>Streptomycetaceae</taxon>
        <taxon>Streptomyces</taxon>
    </lineage>
</organism>
<evidence type="ECO:0000256" key="1">
    <source>
        <dbReference type="ARBA" id="ARBA00022450"/>
    </source>
</evidence>
<keyword evidence="2" id="KW-0597">Phosphoprotein</keyword>
<dbReference type="SUPFAM" id="SSF51735">
    <property type="entry name" value="NAD(P)-binding Rossmann-fold domains"/>
    <property type="match status" value="1"/>
</dbReference>
<dbReference type="RefSeq" id="WP_209513663.1">
    <property type="nucleotide sequence ID" value="NZ_JAGIOH010000001.1"/>
</dbReference>
<accession>A0ABS4XXB1</accession>
<evidence type="ECO:0000313" key="4">
    <source>
        <dbReference type="EMBL" id="MBP2401154.1"/>
    </source>
</evidence>
<dbReference type="InterPro" id="IPR050091">
    <property type="entry name" value="PKS_NRPS_Biosynth_Enz"/>
</dbReference>
<evidence type="ECO:0000313" key="5">
    <source>
        <dbReference type="Proteomes" id="UP001519291"/>
    </source>
</evidence>
<dbReference type="Proteomes" id="UP001519291">
    <property type="component" value="Unassembled WGS sequence"/>
</dbReference>
<feature type="domain" description="Ketoreductase" evidence="3">
    <location>
        <begin position="172"/>
        <end position="351"/>
    </location>
</feature>